<evidence type="ECO:0000313" key="3">
    <source>
        <dbReference type="Proteomes" id="UP000075320"/>
    </source>
</evidence>
<dbReference type="EMBL" id="LUKE01000001">
    <property type="protein sequence ID" value="KYG66927.1"/>
    <property type="molecule type" value="Genomic_DNA"/>
</dbReference>
<evidence type="ECO:0000313" key="2">
    <source>
        <dbReference type="EMBL" id="KYG66927.1"/>
    </source>
</evidence>
<reference evidence="2 3" key="1">
    <citation type="submission" date="2016-03" db="EMBL/GenBank/DDBJ databases">
        <authorList>
            <person name="Ploux O."/>
        </authorList>
    </citation>
    <scope>NUCLEOTIDE SEQUENCE [LARGE SCALE GENOMIC DNA]</scope>
    <source>
        <strain evidence="2 3">R0</strain>
    </source>
</reference>
<dbReference type="PANTHER" id="PTHR42941:SF1">
    <property type="entry name" value="SLL1037 PROTEIN"/>
    <property type="match status" value="1"/>
</dbReference>
<comment type="caution">
    <text evidence="2">The sequence shown here is derived from an EMBL/GenBank/DDBJ whole genome shotgun (WGS) entry which is preliminary data.</text>
</comment>
<accession>A0A150WRI1</accession>
<gene>
    <name evidence="2" type="ORF">AZI86_07835</name>
</gene>
<feature type="transmembrane region" description="Helical" evidence="1">
    <location>
        <begin position="363"/>
        <end position="381"/>
    </location>
</feature>
<dbReference type="Pfam" id="PF16868">
    <property type="entry name" value="NMT1_3"/>
    <property type="match status" value="1"/>
</dbReference>
<dbReference type="SUPFAM" id="SSF53850">
    <property type="entry name" value="Periplasmic binding protein-like II"/>
    <property type="match status" value="1"/>
</dbReference>
<dbReference type="Gene3D" id="3.40.190.10">
    <property type="entry name" value="Periplasmic binding protein-like II"/>
    <property type="match status" value="2"/>
</dbReference>
<proteinExistence type="predicted"/>
<sequence>MSAEQKPLDQEKEYHYGLRTVMELFDIGPTVAITVLSVSLLIIIAGLVAFIRSAPPSTLIISSGPPDSYFHKTAQRYAKRLEKSGVKVEVLTSNGSLENLARLSDPKSKVDLAIVQGGLSGKEYKFDEMVSLGSITNQPMLVFYRGKNMELLSELAGKTIAVGMEGSGTRKLALRLLSVNGIKEESLGKTKLLNMDADAAAAALEKKEIDAAFIMSENASYGDIRKMLRADGIKLYSFKQAAAYVRKVDYLNIFELPQGSVDLGLNIPAQDVTLIGPMVELVASHNLHPALSDLVLDAATQIHGRASLFQKRGEFPTPIEHSITISEDATRFYKSGKSFLYRYLSFWLANLLSRFVIVLLPILILLIPAVRMVPAFFRWRARIKIRSRYRELLQLEQRFRHEKDPARLAYLKRSFERIDSEISKMRVRAAFADQFYILRGHIDYVRSLMNKDGKIERPVTTL</sequence>
<protein>
    <recommendedName>
        <fullName evidence="4">C4-dicarboxylate ABC transporter substrate-binding protein</fullName>
    </recommendedName>
</protein>
<dbReference type="PANTHER" id="PTHR42941">
    <property type="entry name" value="SLL1037 PROTEIN"/>
    <property type="match status" value="1"/>
</dbReference>
<keyword evidence="1" id="KW-0812">Transmembrane</keyword>
<evidence type="ECO:0000256" key="1">
    <source>
        <dbReference type="SAM" id="Phobius"/>
    </source>
</evidence>
<keyword evidence="1" id="KW-0472">Membrane</keyword>
<keyword evidence="3" id="KW-1185">Reference proteome</keyword>
<dbReference type="OrthoDB" id="237270at2"/>
<feature type="transmembrane region" description="Helical" evidence="1">
    <location>
        <begin position="27"/>
        <end position="51"/>
    </location>
</feature>
<dbReference type="Proteomes" id="UP000075320">
    <property type="component" value="Unassembled WGS sequence"/>
</dbReference>
<organism evidence="2 3">
    <name type="scientific">Bdellovibrio bacteriovorus</name>
    <dbReference type="NCBI Taxonomy" id="959"/>
    <lineage>
        <taxon>Bacteria</taxon>
        <taxon>Pseudomonadati</taxon>
        <taxon>Bdellovibrionota</taxon>
        <taxon>Bdellovibrionia</taxon>
        <taxon>Bdellovibrionales</taxon>
        <taxon>Pseudobdellovibrionaceae</taxon>
        <taxon>Bdellovibrio</taxon>
    </lineage>
</organism>
<name>A0A150WRI1_BDEBC</name>
<dbReference type="AlphaFoldDB" id="A0A150WRI1"/>
<dbReference type="InterPro" id="IPR011852">
    <property type="entry name" value="TRAP_TAXI"/>
</dbReference>
<evidence type="ECO:0008006" key="4">
    <source>
        <dbReference type="Google" id="ProtNLM"/>
    </source>
</evidence>
<keyword evidence="1" id="KW-1133">Transmembrane helix</keyword>
<dbReference type="RefSeq" id="WP_061834504.1">
    <property type="nucleotide sequence ID" value="NZ_LUKE01000001.1"/>
</dbReference>